<keyword evidence="1" id="KW-0812">Transmembrane</keyword>
<comment type="caution">
    <text evidence="2">The sequence shown here is derived from an EMBL/GenBank/DDBJ whole genome shotgun (WGS) entry which is preliminary data.</text>
</comment>
<keyword evidence="3" id="KW-1185">Reference proteome</keyword>
<name>A0ABS1E4G5_RUBGE</name>
<evidence type="ECO:0008006" key="4">
    <source>
        <dbReference type="Google" id="ProtNLM"/>
    </source>
</evidence>
<sequence length="233" mass="25361">MKPLHRVAERAGQRWQRLSEAERQRVPLIAGALALASLTALHAFVSQPARLKARGDLTRLELRSRDAAKQAPVLPPARLSGKSPAALAREAAGLRGELGRQQAHLAEIEPSFAPLDTLEPGRELVAAITALAESADLNLTRLELQGLKREEQGQPPSAERMRQLALAAPYQRPTMRFEAQASFRGLMQFLDGLRTLPYTVAPVWLSLEVRAAPAGSAAAPALPWLEVKMDLTL</sequence>
<evidence type="ECO:0000313" key="2">
    <source>
        <dbReference type="EMBL" id="MBK1715830.1"/>
    </source>
</evidence>
<keyword evidence="1" id="KW-1133">Transmembrane helix</keyword>
<dbReference type="RefSeq" id="WP_200380285.1">
    <property type="nucleotide sequence ID" value="NZ_NRRU01000163.1"/>
</dbReference>
<dbReference type="Proteomes" id="UP001041814">
    <property type="component" value="Unassembled WGS sequence"/>
</dbReference>
<keyword evidence="1" id="KW-0472">Membrane</keyword>
<evidence type="ECO:0000256" key="1">
    <source>
        <dbReference type="SAM" id="Phobius"/>
    </source>
</evidence>
<feature type="transmembrane region" description="Helical" evidence="1">
    <location>
        <begin position="26"/>
        <end position="45"/>
    </location>
</feature>
<proteinExistence type="predicted"/>
<organism evidence="2 3">
    <name type="scientific">Rubrivivax gelatinosus</name>
    <name type="common">Rhodocyclus gelatinosus</name>
    <name type="synonym">Rhodopseudomonas gelatinosa</name>
    <dbReference type="NCBI Taxonomy" id="28068"/>
    <lineage>
        <taxon>Bacteria</taxon>
        <taxon>Pseudomonadati</taxon>
        <taxon>Pseudomonadota</taxon>
        <taxon>Betaproteobacteria</taxon>
        <taxon>Burkholderiales</taxon>
        <taxon>Sphaerotilaceae</taxon>
        <taxon>Rubrivivax</taxon>
    </lineage>
</organism>
<evidence type="ECO:0000313" key="3">
    <source>
        <dbReference type="Proteomes" id="UP001041814"/>
    </source>
</evidence>
<dbReference type="EMBL" id="NRRU01000163">
    <property type="protein sequence ID" value="MBK1715830.1"/>
    <property type="molecule type" value="Genomic_DNA"/>
</dbReference>
<reference evidence="2" key="1">
    <citation type="submission" date="2017-08" db="EMBL/GenBank/DDBJ databases">
        <authorList>
            <person name="Imhoff J.F."/>
            <person name="Rahn T."/>
            <person name="Kuenzel S."/>
            <person name="Neulinger S.C."/>
        </authorList>
    </citation>
    <scope>NUCLEOTIDE SEQUENCE</scope>
    <source>
        <strain evidence="2">IM 151</strain>
    </source>
</reference>
<protein>
    <recommendedName>
        <fullName evidence="4">MSHA biogenesis protein MshJ</fullName>
    </recommendedName>
</protein>
<reference evidence="2" key="2">
    <citation type="journal article" date="2020" name="Microorganisms">
        <title>Osmotic Adaptation and Compatible Solute Biosynthesis of Phototrophic Bacteria as Revealed from Genome Analyses.</title>
        <authorList>
            <person name="Imhoff J.F."/>
            <person name="Rahn T."/>
            <person name="Kunzel S."/>
            <person name="Keller A."/>
            <person name="Neulinger S.C."/>
        </authorList>
    </citation>
    <scope>NUCLEOTIDE SEQUENCE</scope>
    <source>
        <strain evidence="2">IM 151</strain>
    </source>
</reference>
<accession>A0ABS1E4G5</accession>
<gene>
    <name evidence="2" type="ORF">CKO43_24080</name>
</gene>